<dbReference type="GeneID" id="88357263"/>
<dbReference type="KEGG" id="ntp:CRH09_07435"/>
<gene>
    <name evidence="2" type="ORF">CRH09_07435</name>
</gene>
<dbReference type="InterPro" id="IPR007278">
    <property type="entry name" value="DUF397"/>
</dbReference>
<feature type="domain" description="DUF397" evidence="1">
    <location>
        <begin position="13"/>
        <end position="63"/>
    </location>
</feature>
<evidence type="ECO:0000313" key="2">
    <source>
        <dbReference type="EMBL" id="ATL66067.1"/>
    </source>
</evidence>
<evidence type="ECO:0000313" key="3">
    <source>
        <dbReference type="Proteomes" id="UP000221961"/>
    </source>
</evidence>
<name>A0A291RFC7_9NOCA</name>
<organism evidence="2 3">
    <name type="scientific">Nocardia terpenica</name>
    <dbReference type="NCBI Taxonomy" id="455432"/>
    <lineage>
        <taxon>Bacteria</taxon>
        <taxon>Bacillati</taxon>
        <taxon>Actinomycetota</taxon>
        <taxon>Actinomycetes</taxon>
        <taxon>Mycobacteriales</taxon>
        <taxon>Nocardiaceae</taxon>
        <taxon>Nocardia</taxon>
    </lineage>
</organism>
<dbReference type="AlphaFoldDB" id="A0A291RFC7"/>
<dbReference type="Proteomes" id="UP000221961">
    <property type="component" value="Chromosome"/>
</dbReference>
<proteinExistence type="predicted"/>
<dbReference type="EMBL" id="CP023778">
    <property type="protein sequence ID" value="ATL66067.1"/>
    <property type="molecule type" value="Genomic_DNA"/>
</dbReference>
<sequence>MNKKDLDGIPALKAAASGPDGHCVAFAELRDGTIAVFNTNDGQHAPVLQFTPREWEAFLDGIRTDRFITA</sequence>
<evidence type="ECO:0000259" key="1">
    <source>
        <dbReference type="Pfam" id="PF04149"/>
    </source>
</evidence>
<protein>
    <submittedName>
        <fullName evidence="2">DUF397 domain-containing protein</fullName>
    </submittedName>
</protein>
<reference evidence="2 3" key="1">
    <citation type="submission" date="2017-10" db="EMBL/GenBank/DDBJ databases">
        <title>Comparative genomics between pathogenic Norcardia.</title>
        <authorList>
            <person name="Zeng L."/>
        </authorList>
    </citation>
    <scope>NUCLEOTIDE SEQUENCE [LARGE SCALE GENOMIC DNA]</scope>
    <source>
        <strain evidence="2 3">NC_YFY_NT001</strain>
    </source>
</reference>
<dbReference type="RefSeq" id="WP_098693279.1">
    <property type="nucleotide sequence ID" value="NZ_CP023778.1"/>
</dbReference>
<accession>A0A291RFC7</accession>
<dbReference type="Pfam" id="PF04149">
    <property type="entry name" value="DUF397"/>
    <property type="match status" value="1"/>
</dbReference>